<evidence type="ECO:0000256" key="4">
    <source>
        <dbReference type="ARBA" id="ARBA00022695"/>
    </source>
</evidence>
<dbReference type="Pfam" id="PF01909">
    <property type="entry name" value="NTP_transf_2"/>
    <property type="match status" value="1"/>
</dbReference>
<name>A0ABS9E0L9_9PROT</name>
<dbReference type="SUPFAM" id="SSF81301">
    <property type="entry name" value="Nucleotidyltransferase"/>
    <property type="match status" value="1"/>
</dbReference>
<sequence length="102" mass="11334">MIAAITAHRNELEELSRRFHVRRLDLFGSAARGNDFTEKSDIDFLVEFEPEHAPPALRDFLALRDALAALLGREIDLTVAGAIRNPFLQAAIARSRVTLHGA</sequence>
<feature type="domain" description="Polymerase nucleotidyl transferase" evidence="10">
    <location>
        <begin position="12"/>
        <end position="96"/>
    </location>
</feature>
<dbReference type="Proteomes" id="UP001521209">
    <property type="component" value="Unassembled WGS sequence"/>
</dbReference>
<evidence type="ECO:0000256" key="2">
    <source>
        <dbReference type="ARBA" id="ARBA00022649"/>
    </source>
</evidence>
<accession>A0ABS9E0L9</accession>
<evidence type="ECO:0000256" key="1">
    <source>
        <dbReference type="ARBA" id="ARBA00001946"/>
    </source>
</evidence>
<comment type="similarity">
    <text evidence="9">Belongs to the MntA antitoxin family.</text>
</comment>
<evidence type="ECO:0000259" key="10">
    <source>
        <dbReference type="Pfam" id="PF01909"/>
    </source>
</evidence>
<organism evidence="11 12">
    <name type="scientific">Acidiphilium iwatense</name>
    <dbReference type="NCBI Taxonomy" id="768198"/>
    <lineage>
        <taxon>Bacteria</taxon>
        <taxon>Pseudomonadati</taxon>
        <taxon>Pseudomonadota</taxon>
        <taxon>Alphaproteobacteria</taxon>
        <taxon>Acetobacterales</taxon>
        <taxon>Acidocellaceae</taxon>
        <taxon>Acidiphilium</taxon>
    </lineage>
</organism>
<keyword evidence="2" id="KW-1277">Toxin-antitoxin system</keyword>
<dbReference type="RefSeq" id="WP_235705844.1">
    <property type="nucleotide sequence ID" value="NZ_JAKGBZ010000060.1"/>
</dbReference>
<keyword evidence="7" id="KW-0067">ATP-binding</keyword>
<dbReference type="CDD" id="cd05403">
    <property type="entry name" value="NT_KNTase_like"/>
    <property type="match status" value="1"/>
</dbReference>
<proteinExistence type="inferred from homology"/>
<dbReference type="InterPro" id="IPR002934">
    <property type="entry name" value="Polymerase_NTP_transf_dom"/>
</dbReference>
<gene>
    <name evidence="11" type="ORF">L2A60_18010</name>
</gene>
<evidence type="ECO:0000256" key="8">
    <source>
        <dbReference type="ARBA" id="ARBA00022842"/>
    </source>
</evidence>
<dbReference type="EMBL" id="JAKGBZ010000060">
    <property type="protein sequence ID" value="MCF3948563.1"/>
    <property type="molecule type" value="Genomic_DNA"/>
</dbReference>
<evidence type="ECO:0000313" key="11">
    <source>
        <dbReference type="EMBL" id="MCF3948563.1"/>
    </source>
</evidence>
<dbReference type="PANTHER" id="PTHR33571">
    <property type="entry name" value="SSL8005 PROTEIN"/>
    <property type="match status" value="1"/>
</dbReference>
<evidence type="ECO:0000256" key="5">
    <source>
        <dbReference type="ARBA" id="ARBA00022723"/>
    </source>
</evidence>
<keyword evidence="5" id="KW-0479">Metal-binding</keyword>
<keyword evidence="12" id="KW-1185">Reference proteome</keyword>
<keyword evidence="4" id="KW-0548">Nucleotidyltransferase</keyword>
<keyword evidence="6" id="KW-0547">Nucleotide-binding</keyword>
<protein>
    <submittedName>
        <fullName evidence="11">Nucleotidyltransferase domain-containing protein</fullName>
    </submittedName>
</protein>
<dbReference type="InterPro" id="IPR043519">
    <property type="entry name" value="NT_sf"/>
</dbReference>
<evidence type="ECO:0000256" key="3">
    <source>
        <dbReference type="ARBA" id="ARBA00022679"/>
    </source>
</evidence>
<evidence type="ECO:0000256" key="9">
    <source>
        <dbReference type="ARBA" id="ARBA00038276"/>
    </source>
</evidence>
<evidence type="ECO:0000256" key="6">
    <source>
        <dbReference type="ARBA" id="ARBA00022741"/>
    </source>
</evidence>
<comment type="caution">
    <text evidence="11">The sequence shown here is derived from an EMBL/GenBank/DDBJ whole genome shotgun (WGS) entry which is preliminary data.</text>
</comment>
<evidence type="ECO:0000313" key="12">
    <source>
        <dbReference type="Proteomes" id="UP001521209"/>
    </source>
</evidence>
<comment type="cofactor">
    <cofactor evidence="1">
        <name>Mg(2+)</name>
        <dbReference type="ChEBI" id="CHEBI:18420"/>
    </cofactor>
</comment>
<evidence type="ECO:0000256" key="7">
    <source>
        <dbReference type="ARBA" id="ARBA00022840"/>
    </source>
</evidence>
<reference evidence="11 12" key="1">
    <citation type="submission" date="2022-01" db="EMBL/GenBank/DDBJ databases">
        <authorList>
            <person name="Won M."/>
            <person name="Kim S.-J."/>
            <person name="Kwon S.-W."/>
        </authorList>
    </citation>
    <scope>NUCLEOTIDE SEQUENCE [LARGE SCALE GENOMIC DNA]</scope>
    <source>
        <strain evidence="11 12">KCTC 23505</strain>
    </source>
</reference>
<dbReference type="PANTHER" id="PTHR33571:SF12">
    <property type="entry name" value="BSL3053 PROTEIN"/>
    <property type="match status" value="1"/>
</dbReference>
<keyword evidence="3" id="KW-0808">Transferase</keyword>
<keyword evidence="8" id="KW-0460">Magnesium</keyword>
<dbReference type="InterPro" id="IPR052038">
    <property type="entry name" value="Type-VII_TA_antitoxin"/>
</dbReference>
<dbReference type="Gene3D" id="3.30.460.10">
    <property type="entry name" value="Beta Polymerase, domain 2"/>
    <property type="match status" value="1"/>
</dbReference>